<feature type="domain" description="Zn(2)-C6 fungal-type" evidence="2">
    <location>
        <begin position="40"/>
        <end position="70"/>
    </location>
</feature>
<dbReference type="SMART" id="SM00066">
    <property type="entry name" value="GAL4"/>
    <property type="match status" value="1"/>
</dbReference>
<dbReference type="Pfam" id="PF00172">
    <property type="entry name" value="Zn_clus"/>
    <property type="match status" value="1"/>
</dbReference>
<dbReference type="PANTHER" id="PTHR47657:SF11">
    <property type="entry name" value="FINGER DOMAIN PROTEIN, PUTATIVE (AFU_ORTHOLOGUE AFUA_1G01650)-RELATED"/>
    <property type="match status" value="1"/>
</dbReference>
<evidence type="ECO:0000313" key="3">
    <source>
        <dbReference type="EMBL" id="KAK4180628.1"/>
    </source>
</evidence>
<dbReference type="SUPFAM" id="SSF57701">
    <property type="entry name" value="Zn2/Cys6 DNA-binding domain"/>
    <property type="match status" value="1"/>
</dbReference>
<dbReference type="GO" id="GO:0008270">
    <property type="term" value="F:zinc ion binding"/>
    <property type="evidence" value="ECO:0007669"/>
    <property type="project" value="InterPro"/>
</dbReference>
<dbReference type="CDD" id="cd00067">
    <property type="entry name" value="GAL4"/>
    <property type="match status" value="1"/>
</dbReference>
<dbReference type="Gene3D" id="4.10.240.10">
    <property type="entry name" value="Zn(2)-C6 fungal-type DNA-binding domain"/>
    <property type="match status" value="1"/>
</dbReference>
<evidence type="ECO:0000313" key="4">
    <source>
        <dbReference type="Proteomes" id="UP001302321"/>
    </source>
</evidence>
<dbReference type="EMBL" id="MU866096">
    <property type="protein sequence ID" value="KAK4180628.1"/>
    <property type="molecule type" value="Genomic_DNA"/>
</dbReference>
<evidence type="ECO:0000256" key="1">
    <source>
        <dbReference type="ARBA" id="ARBA00023242"/>
    </source>
</evidence>
<accession>A0AAN6WFE3</accession>
<organism evidence="3 4">
    <name type="scientific">Triangularia setosa</name>
    <dbReference type="NCBI Taxonomy" id="2587417"/>
    <lineage>
        <taxon>Eukaryota</taxon>
        <taxon>Fungi</taxon>
        <taxon>Dikarya</taxon>
        <taxon>Ascomycota</taxon>
        <taxon>Pezizomycotina</taxon>
        <taxon>Sordariomycetes</taxon>
        <taxon>Sordariomycetidae</taxon>
        <taxon>Sordariales</taxon>
        <taxon>Podosporaceae</taxon>
        <taxon>Triangularia</taxon>
    </lineage>
</organism>
<dbReference type="InterPro" id="IPR036864">
    <property type="entry name" value="Zn2-C6_fun-type_DNA-bd_sf"/>
</dbReference>
<comment type="caution">
    <text evidence="3">The sequence shown here is derived from an EMBL/GenBank/DDBJ whole genome shotgun (WGS) entry which is preliminary data.</text>
</comment>
<sequence length="457" mass="51272">MSSTALAPVKSGGIVKAKRVSAAGDAGFRKRKAHTKSRRGCINCKLRHIKCDESKPTCNNCTTFRVSCTYDRTLKSSEALALQPWSEQVFPLALVKENYPINVSLASLSLNRQVLTMLNDHLRQSDPRAVKNGFLFKDQHLKYLNQFHERTILSLKMNQKLDLYRRESVRLAIQEPFLFHLVLTVTLMHERIAASPLATTPPSVQELYHYTTGSSQLNALLCSPPSTLTRAQKDAMFVGTILLSCTSFAQLDPSLPLTSHWPFVSSPHDLDWLKICTGKREVQKLADTHAADSSLRDISTEFLLAGPSARVELLSEQEAISQLPGPLRSLLRLDHEGVSAKTNAYYEAGVVVGRVLPLEISEDNLLACLVLVSFLPVRFREMLEEKDPKALLLFAWYHAKLGQFGRWWIWRRAAVEGRAIVAYLERYYGGLVGGDGELLGYPRRWCGMEVMVNEGMT</sequence>
<name>A0AAN6WFE3_9PEZI</name>
<reference evidence="3" key="1">
    <citation type="journal article" date="2023" name="Mol. Phylogenet. Evol.">
        <title>Genome-scale phylogeny and comparative genomics of the fungal order Sordariales.</title>
        <authorList>
            <person name="Hensen N."/>
            <person name="Bonometti L."/>
            <person name="Westerberg I."/>
            <person name="Brannstrom I.O."/>
            <person name="Guillou S."/>
            <person name="Cros-Aarteil S."/>
            <person name="Calhoun S."/>
            <person name="Haridas S."/>
            <person name="Kuo A."/>
            <person name="Mondo S."/>
            <person name="Pangilinan J."/>
            <person name="Riley R."/>
            <person name="LaButti K."/>
            <person name="Andreopoulos B."/>
            <person name="Lipzen A."/>
            <person name="Chen C."/>
            <person name="Yan M."/>
            <person name="Daum C."/>
            <person name="Ng V."/>
            <person name="Clum A."/>
            <person name="Steindorff A."/>
            <person name="Ohm R.A."/>
            <person name="Martin F."/>
            <person name="Silar P."/>
            <person name="Natvig D.O."/>
            <person name="Lalanne C."/>
            <person name="Gautier V."/>
            <person name="Ament-Velasquez S.L."/>
            <person name="Kruys A."/>
            <person name="Hutchinson M.I."/>
            <person name="Powell A.J."/>
            <person name="Barry K."/>
            <person name="Miller A.N."/>
            <person name="Grigoriev I.V."/>
            <person name="Debuchy R."/>
            <person name="Gladieux P."/>
            <person name="Hiltunen Thoren M."/>
            <person name="Johannesson H."/>
        </authorList>
    </citation>
    <scope>NUCLEOTIDE SEQUENCE</scope>
    <source>
        <strain evidence="3">CBS 892.96</strain>
    </source>
</reference>
<evidence type="ECO:0000259" key="2">
    <source>
        <dbReference type="PROSITE" id="PS50048"/>
    </source>
</evidence>
<keyword evidence="4" id="KW-1185">Reference proteome</keyword>
<dbReference type="Proteomes" id="UP001302321">
    <property type="component" value="Unassembled WGS sequence"/>
</dbReference>
<dbReference type="PROSITE" id="PS00463">
    <property type="entry name" value="ZN2_CY6_FUNGAL_1"/>
    <property type="match status" value="1"/>
</dbReference>
<gene>
    <name evidence="3" type="ORF">QBC36DRAFT_19543</name>
</gene>
<dbReference type="InterPro" id="IPR052400">
    <property type="entry name" value="Zn2-C6_fungal_TF"/>
</dbReference>
<dbReference type="GO" id="GO:0000981">
    <property type="term" value="F:DNA-binding transcription factor activity, RNA polymerase II-specific"/>
    <property type="evidence" value="ECO:0007669"/>
    <property type="project" value="InterPro"/>
</dbReference>
<dbReference type="PROSITE" id="PS50048">
    <property type="entry name" value="ZN2_CY6_FUNGAL_2"/>
    <property type="match status" value="1"/>
</dbReference>
<proteinExistence type="predicted"/>
<protein>
    <recommendedName>
        <fullName evidence="2">Zn(2)-C6 fungal-type domain-containing protein</fullName>
    </recommendedName>
</protein>
<dbReference type="PANTHER" id="PTHR47657">
    <property type="entry name" value="STEROL REGULATORY ELEMENT-BINDING PROTEIN ECM22"/>
    <property type="match status" value="1"/>
</dbReference>
<reference evidence="3" key="2">
    <citation type="submission" date="2023-05" db="EMBL/GenBank/DDBJ databases">
        <authorList>
            <consortium name="Lawrence Berkeley National Laboratory"/>
            <person name="Steindorff A."/>
            <person name="Hensen N."/>
            <person name="Bonometti L."/>
            <person name="Westerberg I."/>
            <person name="Brannstrom I.O."/>
            <person name="Guillou S."/>
            <person name="Cros-Aarteil S."/>
            <person name="Calhoun S."/>
            <person name="Haridas S."/>
            <person name="Kuo A."/>
            <person name="Mondo S."/>
            <person name="Pangilinan J."/>
            <person name="Riley R."/>
            <person name="Labutti K."/>
            <person name="Andreopoulos B."/>
            <person name="Lipzen A."/>
            <person name="Chen C."/>
            <person name="Yanf M."/>
            <person name="Daum C."/>
            <person name="Ng V."/>
            <person name="Clum A."/>
            <person name="Ohm R."/>
            <person name="Martin F."/>
            <person name="Silar P."/>
            <person name="Natvig D."/>
            <person name="Lalanne C."/>
            <person name="Gautier V."/>
            <person name="Ament-Velasquez S.L."/>
            <person name="Kruys A."/>
            <person name="Hutchinson M.I."/>
            <person name="Powell A.J."/>
            <person name="Barry K."/>
            <person name="Miller A.N."/>
            <person name="Grigoriev I.V."/>
            <person name="Debuchy R."/>
            <person name="Gladieux P."/>
            <person name="Thoren M.H."/>
            <person name="Johannesson H."/>
        </authorList>
    </citation>
    <scope>NUCLEOTIDE SEQUENCE</scope>
    <source>
        <strain evidence="3">CBS 892.96</strain>
    </source>
</reference>
<dbReference type="InterPro" id="IPR001138">
    <property type="entry name" value="Zn2Cys6_DnaBD"/>
</dbReference>
<dbReference type="AlphaFoldDB" id="A0AAN6WFE3"/>
<keyword evidence="1" id="KW-0539">Nucleus</keyword>